<dbReference type="Proteomes" id="UP000178449">
    <property type="component" value="Unassembled WGS sequence"/>
</dbReference>
<reference evidence="3 4" key="1">
    <citation type="journal article" date="2016" name="Nat. Commun.">
        <title>Thousands of microbial genomes shed light on interconnected biogeochemical processes in an aquifer system.</title>
        <authorList>
            <person name="Anantharaman K."/>
            <person name="Brown C.T."/>
            <person name="Hug L.A."/>
            <person name="Sharon I."/>
            <person name="Castelle C.J."/>
            <person name="Probst A.J."/>
            <person name="Thomas B.C."/>
            <person name="Singh A."/>
            <person name="Wilkins M.J."/>
            <person name="Karaoz U."/>
            <person name="Brodie E.L."/>
            <person name="Williams K.H."/>
            <person name="Hubbard S.S."/>
            <person name="Banfield J.F."/>
        </authorList>
    </citation>
    <scope>NUCLEOTIDE SEQUENCE [LARGE SCALE GENOMIC DNA]</scope>
</reference>
<comment type="caution">
    <text evidence="3">The sequence shown here is derived from an EMBL/GenBank/DDBJ whole genome shotgun (WGS) entry which is preliminary data.</text>
</comment>
<evidence type="ECO:0000256" key="1">
    <source>
        <dbReference type="SAM" id="Coils"/>
    </source>
</evidence>
<dbReference type="AlphaFoldDB" id="A0A1F6G650"/>
<feature type="compositionally biased region" description="Low complexity" evidence="2">
    <location>
        <begin position="183"/>
        <end position="202"/>
    </location>
</feature>
<evidence type="ECO:0000256" key="2">
    <source>
        <dbReference type="SAM" id="MobiDB-lite"/>
    </source>
</evidence>
<accession>A0A1F6G650</accession>
<feature type="region of interest" description="Disordered" evidence="2">
    <location>
        <begin position="176"/>
        <end position="243"/>
    </location>
</feature>
<dbReference type="STRING" id="1817772.A2527_11800"/>
<dbReference type="EMBL" id="MFNE01000047">
    <property type="protein sequence ID" value="OGG93584.1"/>
    <property type="molecule type" value="Genomic_DNA"/>
</dbReference>
<feature type="compositionally biased region" description="Acidic residues" evidence="2">
    <location>
        <begin position="203"/>
        <end position="214"/>
    </location>
</feature>
<keyword evidence="1" id="KW-0175">Coiled coil</keyword>
<sequence length="382" mass="42513">MYFENKKTPVRFEAVLVFPKNEFNLGVNPMQWMEIFKTGTHVDARGQKREWTQADLDQMVLAYNQGDHEAPIVLGHPKENGPAYGWIAELKREGDLLLARPKQVLAKFKDWVNAGSFKKRSISLYPDLTLRHVGFLGAFPPAVKGLKDFAFGEERQSEEAAMEYFTFDFEEVPAAKTKKPKKVVQPPEALAAEEGVAVPAEVEGVEETPAEEEAEGTKNSPATEEAEGTEDNLAEPETPVSPGTQAKALKKAKVALAQQKALNQQTQANFAELAAQNQRQKDQAWVQQQIAEGRLLPAWKEMGLLEFMSALEGTSYQFNEQGEKEPLVDWFKSFIESFTAHPLFTEMNPARRPRPFGEADQAQILGQQIAGTTGALISPSNH</sequence>
<organism evidence="3 4">
    <name type="scientific">Candidatus Lambdaproteobacteria bacterium RIFOXYD2_FULL_50_16</name>
    <dbReference type="NCBI Taxonomy" id="1817772"/>
    <lineage>
        <taxon>Bacteria</taxon>
        <taxon>Pseudomonadati</taxon>
        <taxon>Pseudomonadota</taxon>
        <taxon>Candidatus Lambdaproteobacteria</taxon>
    </lineage>
</organism>
<name>A0A1F6G650_9PROT</name>
<gene>
    <name evidence="3" type="ORF">A2527_11800</name>
</gene>
<feature type="coiled-coil region" evidence="1">
    <location>
        <begin position="249"/>
        <end position="283"/>
    </location>
</feature>
<evidence type="ECO:0000313" key="3">
    <source>
        <dbReference type="EMBL" id="OGG93584.1"/>
    </source>
</evidence>
<evidence type="ECO:0000313" key="4">
    <source>
        <dbReference type="Proteomes" id="UP000178449"/>
    </source>
</evidence>
<feature type="compositionally biased region" description="Acidic residues" evidence="2">
    <location>
        <begin position="224"/>
        <end position="234"/>
    </location>
</feature>
<protein>
    <recommendedName>
        <fullName evidence="5">Mu-like prophage I protein</fullName>
    </recommendedName>
</protein>
<proteinExistence type="predicted"/>
<evidence type="ECO:0008006" key="5">
    <source>
        <dbReference type="Google" id="ProtNLM"/>
    </source>
</evidence>